<dbReference type="Pfam" id="PF01636">
    <property type="entry name" value="APH"/>
    <property type="match status" value="1"/>
</dbReference>
<dbReference type="Proteomes" id="UP001583177">
    <property type="component" value="Unassembled WGS sequence"/>
</dbReference>
<proteinExistence type="predicted"/>
<reference evidence="2 3" key="1">
    <citation type="journal article" date="2024" name="IMA Fungus">
        <title>IMA Genome - F19 : A genome assembly and annotation guide to empower mycologists, including annotated draft genome sequences of Ceratocystis pirilliformis, Diaporthe australafricana, Fusarium ophioides, Paecilomyces lecythidis, and Sporothrix stenoceras.</title>
        <authorList>
            <person name="Aylward J."/>
            <person name="Wilson A.M."/>
            <person name="Visagie C.M."/>
            <person name="Spraker J."/>
            <person name="Barnes I."/>
            <person name="Buitendag C."/>
            <person name="Ceriani C."/>
            <person name="Del Mar Angel L."/>
            <person name="du Plessis D."/>
            <person name="Fuchs T."/>
            <person name="Gasser K."/>
            <person name="Kramer D."/>
            <person name="Li W."/>
            <person name="Munsamy K."/>
            <person name="Piso A."/>
            <person name="Price J.L."/>
            <person name="Sonnekus B."/>
            <person name="Thomas C."/>
            <person name="van der Nest A."/>
            <person name="van Dijk A."/>
            <person name="van Heerden A."/>
            <person name="van Vuuren N."/>
            <person name="Yilmaz N."/>
            <person name="Duong T.A."/>
            <person name="van der Merwe N.A."/>
            <person name="Wingfield M.J."/>
            <person name="Wingfield B.D."/>
        </authorList>
    </citation>
    <scope>NUCLEOTIDE SEQUENCE [LARGE SCALE GENOMIC DNA]</scope>
    <source>
        <strain evidence="2 3">CMW 18300</strain>
    </source>
</reference>
<dbReference type="InterPro" id="IPR051678">
    <property type="entry name" value="AGP_Transferase"/>
</dbReference>
<dbReference type="EMBL" id="JAWRVE010000187">
    <property type="protein sequence ID" value="KAL1850417.1"/>
    <property type="molecule type" value="Genomic_DNA"/>
</dbReference>
<dbReference type="InterPro" id="IPR011009">
    <property type="entry name" value="Kinase-like_dom_sf"/>
</dbReference>
<keyword evidence="3" id="KW-1185">Reference proteome</keyword>
<dbReference type="PANTHER" id="PTHR21310:SF58">
    <property type="entry name" value="AMINOGLYCOSIDE PHOSPHOTRANSFERASE DOMAIN-CONTAINING PROTEIN"/>
    <property type="match status" value="1"/>
</dbReference>
<dbReference type="Gene3D" id="3.90.1200.10">
    <property type="match status" value="1"/>
</dbReference>
<dbReference type="PANTHER" id="PTHR21310">
    <property type="entry name" value="AMINOGLYCOSIDE PHOSPHOTRANSFERASE-RELATED-RELATED"/>
    <property type="match status" value="1"/>
</dbReference>
<feature type="domain" description="Aminoglycoside phosphotransferase" evidence="1">
    <location>
        <begin position="96"/>
        <end position="301"/>
    </location>
</feature>
<sequence length="323" mass="36263">MDAPHANKAASVAPELEADVGDEVGAQQDGGAAGQCRRHLAVNDTLYARLRTLTLLGVHTASRRMAVGSSRSPHVGHAYPLSEHTVVKTGGDVRLDEAATMRFVAERTSIPVPKVLHAFVHNGASFIVMEKIRGKELAKIWHQLSDDTRASLLGQLRQMLEELRALPPPTGFAVGSCVGGSLQDFRQRQAPPPVQFGPFKTIQGFHRWLRDDLELGQANSMDQVDRDDLDAMITRQDGSWPQPVFTHGDLNPSNILVRDERIVGIIDWEMSGWYPHYWEYTSLRLASYIVNPAWDESIEKFLHPFPDELKMERTRFRWWGNIA</sequence>
<dbReference type="InterPro" id="IPR002575">
    <property type="entry name" value="Aminoglycoside_PTrfase"/>
</dbReference>
<organism evidence="2 3">
    <name type="scientific">Diaporthe australafricana</name>
    <dbReference type="NCBI Taxonomy" id="127596"/>
    <lineage>
        <taxon>Eukaryota</taxon>
        <taxon>Fungi</taxon>
        <taxon>Dikarya</taxon>
        <taxon>Ascomycota</taxon>
        <taxon>Pezizomycotina</taxon>
        <taxon>Sordariomycetes</taxon>
        <taxon>Sordariomycetidae</taxon>
        <taxon>Diaporthales</taxon>
        <taxon>Diaporthaceae</taxon>
        <taxon>Diaporthe</taxon>
    </lineage>
</organism>
<evidence type="ECO:0000259" key="1">
    <source>
        <dbReference type="Pfam" id="PF01636"/>
    </source>
</evidence>
<comment type="caution">
    <text evidence="2">The sequence shown here is derived from an EMBL/GenBank/DDBJ whole genome shotgun (WGS) entry which is preliminary data.</text>
</comment>
<dbReference type="SUPFAM" id="SSF56112">
    <property type="entry name" value="Protein kinase-like (PK-like)"/>
    <property type="match status" value="1"/>
</dbReference>
<name>A0ABR3W0W9_9PEZI</name>
<accession>A0ABR3W0W9</accession>
<gene>
    <name evidence="2" type="ORF">Daus18300_012951</name>
</gene>
<evidence type="ECO:0000313" key="3">
    <source>
        <dbReference type="Proteomes" id="UP001583177"/>
    </source>
</evidence>
<evidence type="ECO:0000313" key="2">
    <source>
        <dbReference type="EMBL" id="KAL1850417.1"/>
    </source>
</evidence>
<protein>
    <recommendedName>
        <fullName evidence="1">Aminoglycoside phosphotransferase domain-containing protein</fullName>
    </recommendedName>
</protein>
<dbReference type="CDD" id="cd05120">
    <property type="entry name" value="APH_ChoK_like"/>
    <property type="match status" value="1"/>
</dbReference>